<keyword evidence="3 5" id="KW-0067">ATP-binding</keyword>
<dbReference type="PANTHER" id="PTHR24220">
    <property type="entry name" value="IMPORT ATP-BINDING PROTEIN"/>
    <property type="match status" value="1"/>
</dbReference>
<dbReference type="Pfam" id="PF00005">
    <property type="entry name" value="ABC_tran"/>
    <property type="match status" value="1"/>
</dbReference>
<dbReference type="Gene3D" id="3.40.50.300">
    <property type="entry name" value="P-loop containing nucleotide triphosphate hydrolases"/>
    <property type="match status" value="1"/>
</dbReference>
<sequence>MPVLETQGVVKRYESGAGTLTALKGIDFAIEPGEFVSIMGPSGSGKSTLLNILGLLDVPSEGRVLLDDEDVTDLTDRRRTHERHRTIGFVFQQFYLLPTLTAVENVTVPRMFDRESGIEETARDLLERVGLSDRMDHRPTELSGGQKQRVAIARSLINDPRVVLADEPTGNLDRETGEQILEEFTRVTEDGVAVIAVTHDEQVNDYVDRTVELVDGVMTT</sequence>
<keyword evidence="2" id="KW-0547">Nucleotide-binding</keyword>
<evidence type="ECO:0000259" key="4">
    <source>
        <dbReference type="PROSITE" id="PS50893"/>
    </source>
</evidence>
<evidence type="ECO:0000256" key="3">
    <source>
        <dbReference type="ARBA" id="ARBA00022840"/>
    </source>
</evidence>
<accession>A0ABD6CFI0</accession>
<dbReference type="GO" id="GO:0005524">
    <property type="term" value="F:ATP binding"/>
    <property type="evidence" value="ECO:0007669"/>
    <property type="project" value="UniProtKB-KW"/>
</dbReference>
<protein>
    <submittedName>
        <fullName evidence="5">ABC transporter ATP-binding protein</fullName>
    </submittedName>
</protein>
<dbReference type="InterPro" id="IPR017911">
    <property type="entry name" value="MacB-like_ATP-bd"/>
</dbReference>
<dbReference type="GO" id="GO:0098796">
    <property type="term" value="C:membrane protein complex"/>
    <property type="evidence" value="ECO:0007669"/>
    <property type="project" value="UniProtKB-ARBA"/>
</dbReference>
<dbReference type="AlphaFoldDB" id="A0ABD6CFI0"/>
<dbReference type="InterPro" id="IPR017871">
    <property type="entry name" value="ABC_transporter-like_CS"/>
</dbReference>
<dbReference type="EMBL" id="JBHUDJ010000014">
    <property type="protein sequence ID" value="MFD1588804.1"/>
    <property type="molecule type" value="Genomic_DNA"/>
</dbReference>
<dbReference type="InterPro" id="IPR027417">
    <property type="entry name" value="P-loop_NTPase"/>
</dbReference>
<dbReference type="PROSITE" id="PS50893">
    <property type="entry name" value="ABC_TRANSPORTER_2"/>
    <property type="match status" value="1"/>
</dbReference>
<dbReference type="InterPro" id="IPR003593">
    <property type="entry name" value="AAA+_ATPase"/>
</dbReference>
<keyword evidence="6" id="KW-1185">Reference proteome</keyword>
<dbReference type="RefSeq" id="WP_247378460.1">
    <property type="nucleotide sequence ID" value="NZ_JALLGV010000005.1"/>
</dbReference>
<evidence type="ECO:0000256" key="1">
    <source>
        <dbReference type="ARBA" id="ARBA00022448"/>
    </source>
</evidence>
<name>A0ABD6CFI0_9EURY</name>
<gene>
    <name evidence="5" type="ORF">ACFR9U_17640</name>
</gene>
<dbReference type="InterPro" id="IPR003439">
    <property type="entry name" value="ABC_transporter-like_ATP-bd"/>
</dbReference>
<evidence type="ECO:0000313" key="6">
    <source>
        <dbReference type="Proteomes" id="UP001597119"/>
    </source>
</evidence>
<dbReference type="SUPFAM" id="SSF52540">
    <property type="entry name" value="P-loop containing nucleoside triphosphate hydrolases"/>
    <property type="match status" value="1"/>
</dbReference>
<comment type="caution">
    <text evidence="5">The sequence shown here is derived from an EMBL/GenBank/DDBJ whole genome shotgun (WGS) entry which is preliminary data.</text>
</comment>
<dbReference type="CDD" id="cd03255">
    <property type="entry name" value="ABC_MJ0796_LolCDE_FtsE"/>
    <property type="match status" value="1"/>
</dbReference>
<proteinExistence type="predicted"/>
<evidence type="ECO:0000313" key="5">
    <source>
        <dbReference type="EMBL" id="MFD1588804.1"/>
    </source>
</evidence>
<dbReference type="GO" id="GO:0022857">
    <property type="term" value="F:transmembrane transporter activity"/>
    <property type="evidence" value="ECO:0007669"/>
    <property type="project" value="UniProtKB-ARBA"/>
</dbReference>
<keyword evidence="1" id="KW-0813">Transport</keyword>
<dbReference type="Proteomes" id="UP001597119">
    <property type="component" value="Unassembled WGS sequence"/>
</dbReference>
<dbReference type="SMART" id="SM00382">
    <property type="entry name" value="AAA"/>
    <property type="match status" value="1"/>
</dbReference>
<evidence type="ECO:0000256" key="2">
    <source>
        <dbReference type="ARBA" id="ARBA00022741"/>
    </source>
</evidence>
<dbReference type="InterPro" id="IPR015854">
    <property type="entry name" value="ABC_transpr_LolD-like"/>
</dbReference>
<dbReference type="PANTHER" id="PTHR24220:SF86">
    <property type="entry name" value="ABC TRANSPORTER ABCH.1"/>
    <property type="match status" value="1"/>
</dbReference>
<dbReference type="FunFam" id="3.40.50.300:FF:000032">
    <property type="entry name" value="Export ABC transporter ATP-binding protein"/>
    <property type="match status" value="1"/>
</dbReference>
<reference evidence="5 6" key="1">
    <citation type="journal article" date="2019" name="Int. J. Syst. Evol. Microbiol.">
        <title>The Global Catalogue of Microorganisms (GCM) 10K type strain sequencing project: providing services to taxonomists for standard genome sequencing and annotation.</title>
        <authorList>
            <consortium name="The Broad Institute Genomics Platform"/>
            <consortium name="The Broad Institute Genome Sequencing Center for Infectious Disease"/>
            <person name="Wu L."/>
            <person name="Ma J."/>
        </authorList>
    </citation>
    <scope>NUCLEOTIDE SEQUENCE [LARGE SCALE GENOMIC DNA]</scope>
    <source>
        <strain evidence="5 6">CGMCC 1.12125</strain>
    </source>
</reference>
<feature type="domain" description="ABC transporter" evidence="4">
    <location>
        <begin position="4"/>
        <end position="220"/>
    </location>
</feature>
<dbReference type="PROSITE" id="PS00211">
    <property type="entry name" value="ABC_TRANSPORTER_1"/>
    <property type="match status" value="1"/>
</dbReference>
<organism evidence="5 6">
    <name type="scientific">Halorientalis brevis</name>
    <dbReference type="NCBI Taxonomy" id="1126241"/>
    <lineage>
        <taxon>Archaea</taxon>
        <taxon>Methanobacteriati</taxon>
        <taxon>Methanobacteriota</taxon>
        <taxon>Stenosarchaea group</taxon>
        <taxon>Halobacteria</taxon>
        <taxon>Halobacteriales</taxon>
        <taxon>Haloarculaceae</taxon>
        <taxon>Halorientalis</taxon>
    </lineage>
</organism>